<keyword evidence="1" id="KW-0193">Cuticle</keyword>
<protein>
    <submittedName>
        <fullName evidence="3">Uncharacterized protein</fullName>
    </submittedName>
</protein>
<evidence type="ECO:0000313" key="4">
    <source>
        <dbReference type="Proteomes" id="UP000625711"/>
    </source>
</evidence>
<organism evidence="3 4">
    <name type="scientific">Rhynchophorus ferrugineus</name>
    <name type="common">Red palm weevil</name>
    <name type="synonym">Curculio ferrugineus</name>
    <dbReference type="NCBI Taxonomy" id="354439"/>
    <lineage>
        <taxon>Eukaryota</taxon>
        <taxon>Metazoa</taxon>
        <taxon>Ecdysozoa</taxon>
        <taxon>Arthropoda</taxon>
        <taxon>Hexapoda</taxon>
        <taxon>Insecta</taxon>
        <taxon>Pterygota</taxon>
        <taxon>Neoptera</taxon>
        <taxon>Endopterygota</taxon>
        <taxon>Coleoptera</taxon>
        <taxon>Polyphaga</taxon>
        <taxon>Cucujiformia</taxon>
        <taxon>Curculionidae</taxon>
        <taxon>Dryophthorinae</taxon>
        <taxon>Rhynchophorus</taxon>
    </lineage>
</organism>
<dbReference type="AlphaFoldDB" id="A0A834HU40"/>
<evidence type="ECO:0000256" key="2">
    <source>
        <dbReference type="SAM" id="SignalP"/>
    </source>
</evidence>
<dbReference type="InterPro" id="IPR000618">
    <property type="entry name" value="Insect_cuticle"/>
</dbReference>
<gene>
    <name evidence="3" type="ORF">GWI33_018274</name>
</gene>
<evidence type="ECO:0000256" key="1">
    <source>
        <dbReference type="PROSITE-ProRule" id="PRU00497"/>
    </source>
</evidence>
<keyword evidence="2" id="KW-0732">Signal</keyword>
<name>A0A834HU40_RHYFE</name>
<dbReference type="EMBL" id="JAACXV010014316">
    <property type="protein sequence ID" value="KAF7268625.1"/>
    <property type="molecule type" value="Genomic_DNA"/>
</dbReference>
<sequence length="124" mass="13777">MFFIYLHALLIINYLCDQIQCRPLDADDGKIEYNFMYISPGARRNETIEINKVPNDLVVYGDYNYISSPVSGVQVKYVADSTGFHPIVHIYIYKLSFAAFGHQFDTKKGISSAAIATLSGGGLG</sequence>
<dbReference type="PROSITE" id="PS51155">
    <property type="entry name" value="CHIT_BIND_RR_2"/>
    <property type="match status" value="1"/>
</dbReference>
<dbReference type="GO" id="GO:0042302">
    <property type="term" value="F:structural constituent of cuticle"/>
    <property type="evidence" value="ECO:0007669"/>
    <property type="project" value="UniProtKB-UniRule"/>
</dbReference>
<accession>A0A834HU40</accession>
<dbReference type="Pfam" id="PF00379">
    <property type="entry name" value="Chitin_bind_4"/>
    <property type="match status" value="1"/>
</dbReference>
<keyword evidence="4" id="KW-1185">Reference proteome</keyword>
<proteinExistence type="predicted"/>
<comment type="caution">
    <text evidence="3">The sequence shown here is derived from an EMBL/GenBank/DDBJ whole genome shotgun (WGS) entry which is preliminary data.</text>
</comment>
<evidence type="ECO:0000313" key="3">
    <source>
        <dbReference type="EMBL" id="KAF7268625.1"/>
    </source>
</evidence>
<reference evidence="3" key="1">
    <citation type="submission" date="2020-08" db="EMBL/GenBank/DDBJ databases">
        <title>Genome sequencing and assembly of the red palm weevil Rhynchophorus ferrugineus.</title>
        <authorList>
            <person name="Dias G.B."/>
            <person name="Bergman C.M."/>
            <person name="Manee M."/>
        </authorList>
    </citation>
    <scope>NUCLEOTIDE SEQUENCE</scope>
    <source>
        <strain evidence="3">AA-2017</strain>
        <tissue evidence="3">Whole larva</tissue>
    </source>
</reference>
<dbReference type="Proteomes" id="UP000625711">
    <property type="component" value="Unassembled WGS sequence"/>
</dbReference>
<feature type="chain" id="PRO_5032371888" evidence="2">
    <location>
        <begin position="22"/>
        <end position="124"/>
    </location>
</feature>
<feature type="signal peptide" evidence="2">
    <location>
        <begin position="1"/>
        <end position="21"/>
    </location>
</feature>